<proteinExistence type="predicted"/>
<dbReference type="PANTHER" id="PTHR31672">
    <property type="entry name" value="BNACNNG10540D PROTEIN"/>
    <property type="match status" value="1"/>
</dbReference>
<evidence type="ECO:0000313" key="2">
    <source>
        <dbReference type="Proteomes" id="UP000813463"/>
    </source>
</evidence>
<reference evidence="3" key="2">
    <citation type="submission" date="2025-08" db="UniProtKB">
        <authorList>
            <consortium name="RefSeq"/>
        </authorList>
    </citation>
    <scope>IDENTIFICATION</scope>
    <source>
        <tissue evidence="3">Leaf</tissue>
    </source>
</reference>
<accession>A0A9R0JLT3</accession>
<dbReference type="AlphaFoldDB" id="A0A9R0JLT3"/>
<dbReference type="Pfam" id="PF00646">
    <property type="entry name" value="F-box"/>
    <property type="match status" value="1"/>
</dbReference>
<organism evidence="2 3">
    <name type="scientific">Spinacia oleracea</name>
    <name type="common">Spinach</name>
    <dbReference type="NCBI Taxonomy" id="3562"/>
    <lineage>
        <taxon>Eukaryota</taxon>
        <taxon>Viridiplantae</taxon>
        <taxon>Streptophyta</taxon>
        <taxon>Embryophyta</taxon>
        <taxon>Tracheophyta</taxon>
        <taxon>Spermatophyta</taxon>
        <taxon>Magnoliopsida</taxon>
        <taxon>eudicotyledons</taxon>
        <taxon>Gunneridae</taxon>
        <taxon>Pentapetalae</taxon>
        <taxon>Caryophyllales</taxon>
        <taxon>Chenopodiaceae</taxon>
        <taxon>Chenopodioideae</taxon>
        <taxon>Anserineae</taxon>
        <taxon>Spinacia</taxon>
    </lineage>
</organism>
<dbReference type="GeneID" id="110778754"/>
<gene>
    <name evidence="3" type="primary">LOC110778754</name>
</gene>
<reference evidence="2" key="1">
    <citation type="journal article" date="2021" name="Nat. Commun.">
        <title>Genomic analyses provide insights into spinach domestication and the genetic basis of agronomic traits.</title>
        <authorList>
            <person name="Cai X."/>
            <person name="Sun X."/>
            <person name="Xu C."/>
            <person name="Sun H."/>
            <person name="Wang X."/>
            <person name="Ge C."/>
            <person name="Zhang Z."/>
            <person name="Wang Q."/>
            <person name="Fei Z."/>
            <person name="Jiao C."/>
            <person name="Wang Q."/>
        </authorList>
    </citation>
    <scope>NUCLEOTIDE SEQUENCE [LARGE SCALE GENOMIC DNA]</scope>
    <source>
        <strain evidence="2">cv. Varoflay</strain>
    </source>
</reference>
<dbReference type="InterPro" id="IPR050796">
    <property type="entry name" value="SCF_F-box_component"/>
</dbReference>
<protein>
    <submittedName>
        <fullName evidence="3">F-box/kelch-repeat protein At3g06240-like</fullName>
    </submittedName>
</protein>
<evidence type="ECO:0000313" key="3">
    <source>
        <dbReference type="RefSeq" id="XP_021839010.1"/>
    </source>
</evidence>
<dbReference type="KEGG" id="soe:110778754"/>
<dbReference type="RefSeq" id="XP_021839010.1">
    <property type="nucleotide sequence ID" value="XM_021983318.1"/>
</dbReference>
<dbReference type="InterPro" id="IPR036047">
    <property type="entry name" value="F-box-like_dom_sf"/>
</dbReference>
<sequence>MRSRRRRNRKRKNNNCKVLPPELDLPPELWTDVLARLPAKTLVRFRCVCRAWCSKIDKPEFLSMHLSLYKNNVDKNRLLVMENSKGYSTLEVRQRDKYDEPRSYNIITHEIRRLRKSIPGLRSHFVDTYVESLALCSGREDQTFLY</sequence>
<dbReference type="PANTHER" id="PTHR31672:SF13">
    <property type="entry name" value="F-BOX PROTEIN CPR30-LIKE"/>
    <property type="match status" value="1"/>
</dbReference>
<feature type="domain" description="F-box" evidence="1">
    <location>
        <begin position="25"/>
        <end position="65"/>
    </location>
</feature>
<keyword evidence="2" id="KW-1185">Reference proteome</keyword>
<evidence type="ECO:0000259" key="1">
    <source>
        <dbReference type="SMART" id="SM00256"/>
    </source>
</evidence>
<dbReference type="SMART" id="SM00256">
    <property type="entry name" value="FBOX"/>
    <property type="match status" value="1"/>
</dbReference>
<dbReference type="CDD" id="cd22157">
    <property type="entry name" value="F-box_AtFBW1-like"/>
    <property type="match status" value="1"/>
</dbReference>
<dbReference type="Gene3D" id="1.20.1280.50">
    <property type="match status" value="1"/>
</dbReference>
<dbReference type="InterPro" id="IPR001810">
    <property type="entry name" value="F-box_dom"/>
</dbReference>
<dbReference type="Proteomes" id="UP000813463">
    <property type="component" value="Chromosome 5"/>
</dbReference>
<dbReference type="SUPFAM" id="SSF81383">
    <property type="entry name" value="F-box domain"/>
    <property type="match status" value="1"/>
</dbReference>
<dbReference type="OrthoDB" id="1924677at2759"/>
<name>A0A9R0JLT3_SPIOL</name>